<name>A0AAN8LT34_9TELE</name>
<dbReference type="InterPro" id="IPR011993">
    <property type="entry name" value="PH-like_dom_sf"/>
</dbReference>
<keyword evidence="3" id="KW-1185">Reference proteome</keyword>
<evidence type="ECO:0000313" key="3">
    <source>
        <dbReference type="Proteomes" id="UP001356427"/>
    </source>
</evidence>
<dbReference type="PROSITE" id="PS50003">
    <property type="entry name" value="PH_DOMAIN"/>
    <property type="match status" value="1"/>
</dbReference>
<protein>
    <recommendedName>
        <fullName evidence="1">PH domain-containing protein</fullName>
    </recommendedName>
</protein>
<reference evidence="2 3" key="1">
    <citation type="submission" date="2021-04" db="EMBL/GenBank/DDBJ databases">
        <authorList>
            <person name="De Guttry C."/>
            <person name="Zahm M."/>
            <person name="Klopp C."/>
            <person name="Cabau C."/>
            <person name="Louis A."/>
            <person name="Berthelot C."/>
            <person name="Parey E."/>
            <person name="Roest Crollius H."/>
            <person name="Montfort J."/>
            <person name="Robinson-Rechavi M."/>
            <person name="Bucao C."/>
            <person name="Bouchez O."/>
            <person name="Gislard M."/>
            <person name="Lluch J."/>
            <person name="Milhes M."/>
            <person name="Lampietro C."/>
            <person name="Lopez Roques C."/>
            <person name="Donnadieu C."/>
            <person name="Braasch I."/>
            <person name="Desvignes T."/>
            <person name="Postlethwait J."/>
            <person name="Bobe J."/>
            <person name="Wedekind C."/>
            <person name="Guiguen Y."/>
        </authorList>
    </citation>
    <scope>NUCLEOTIDE SEQUENCE [LARGE SCALE GENOMIC DNA]</scope>
    <source>
        <strain evidence="2">Cs_M1</strain>
        <tissue evidence="2">Blood</tissue>
    </source>
</reference>
<dbReference type="SMART" id="SM00233">
    <property type="entry name" value="PH"/>
    <property type="match status" value="1"/>
</dbReference>
<accession>A0AAN8LT34</accession>
<dbReference type="AlphaFoldDB" id="A0AAN8LT34"/>
<dbReference type="Gene3D" id="2.30.29.30">
    <property type="entry name" value="Pleckstrin-homology domain (PH domain)/Phosphotyrosine-binding domain (PTB)"/>
    <property type="match status" value="1"/>
</dbReference>
<sequence>MEEQAVSNSSPQHGRDLGMQNVIRCGWLRKQGGFVKTWHTRWFVLRGEQLHYYKDEEETKALGTILLPGNRVTEHPSNGDEDGKFLFEVVADEMALTREYTKEK</sequence>
<evidence type="ECO:0000313" key="2">
    <source>
        <dbReference type="EMBL" id="KAK6315684.1"/>
    </source>
</evidence>
<dbReference type="PANTHER" id="PTHR14336">
    <property type="entry name" value="TANDEM PH DOMAIN CONTAINING PROTEIN"/>
    <property type="match status" value="1"/>
</dbReference>
<dbReference type="EMBL" id="JAGTTL010000011">
    <property type="protein sequence ID" value="KAK6315684.1"/>
    <property type="molecule type" value="Genomic_DNA"/>
</dbReference>
<dbReference type="PANTHER" id="PTHR14336:SF15">
    <property type="entry name" value="DUAL ADAPTER FOR PHOSPHOTYROSINE AND 3-PHOSPHOTYROSINE AND 3-PHOSPHOINOSITIDE"/>
    <property type="match status" value="1"/>
</dbReference>
<dbReference type="InterPro" id="IPR051707">
    <property type="entry name" value="PI-Interact_SigTrans_Reg"/>
</dbReference>
<gene>
    <name evidence="2" type="ORF">J4Q44_G00132080</name>
</gene>
<dbReference type="Pfam" id="PF00169">
    <property type="entry name" value="PH"/>
    <property type="match status" value="1"/>
</dbReference>
<evidence type="ECO:0000259" key="1">
    <source>
        <dbReference type="PROSITE" id="PS50003"/>
    </source>
</evidence>
<dbReference type="InterPro" id="IPR001849">
    <property type="entry name" value="PH_domain"/>
</dbReference>
<comment type="caution">
    <text evidence="2">The sequence shown here is derived from an EMBL/GenBank/DDBJ whole genome shotgun (WGS) entry which is preliminary data.</text>
</comment>
<dbReference type="Proteomes" id="UP001356427">
    <property type="component" value="Unassembled WGS sequence"/>
</dbReference>
<feature type="domain" description="PH" evidence="1">
    <location>
        <begin position="21"/>
        <end position="104"/>
    </location>
</feature>
<dbReference type="SUPFAM" id="SSF50729">
    <property type="entry name" value="PH domain-like"/>
    <property type="match status" value="1"/>
</dbReference>
<proteinExistence type="predicted"/>
<organism evidence="2 3">
    <name type="scientific">Coregonus suidteri</name>
    <dbReference type="NCBI Taxonomy" id="861788"/>
    <lineage>
        <taxon>Eukaryota</taxon>
        <taxon>Metazoa</taxon>
        <taxon>Chordata</taxon>
        <taxon>Craniata</taxon>
        <taxon>Vertebrata</taxon>
        <taxon>Euteleostomi</taxon>
        <taxon>Actinopterygii</taxon>
        <taxon>Neopterygii</taxon>
        <taxon>Teleostei</taxon>
        <taxon>Protacanthopterygii</taxon>
        <taxon>Salmoniformes</taxon>
        <taxon>Salmonidae</taxon>
        <taxon>Coregoninae</taxon>
        <taxon>Coregonus</taxon>
    </lineage>
</organism>